<evidence type="ECO:0008006" key="4">
    <source>
        <dbReference type="Google" id="ProtNLM"/>
    </source>
</evidence>
<organism evidence="2 3">
    <name type="scientific">Actinoplanes palleronii</name>
    <dbReference type="NCBI Taxonomy" id="113570"/>
    <lineage>
        <taxon>Bacteria</taxon>
        <taxon>Bacillati</taxon>
        <taxon>Actinomycetota</taxon>
        <taxon>Actinomycetes</taxon>
        <taxon>Micromonosporales</taxon>
        <taxon>Micromonosporaceae</taxon>
        <taxon>Actinoplanes</taxon>
    </lineage>
</organism>
<dbReference type="RefSeq" id="WP_203828141.1">
    <property type="nucleotide sequence ID" value="NZ_BAAATY010000025.1"/>
</dbReference>
<dbReference type="Proteomes" id="UP000624709">
    <property type="component" value="Unassembled WGS sequence"/>
</dbReference>
<dbReference type="EMBL" id="BOMS01000094">
    <property type="protein sequence ID" value="GIE70050.1"/>
    <property type="molecule type" value="Genomic_DNA"/>
</dbReference>
<evidence type="ECO:0000256" key="1">
    <source>
        <dbReference type="SAM" id="Phobius"/>
    </source>
</evidence>
<gene>
    <name evidence="2" type="ORF">Apa02nite_061580</name>
</gene>
<sequence length="169" mass="17244">MTETMTTRGLTAGALGGSLLCLGLMAGLFFAFSVAVLPGLQAGDDRTFVATMQQVNVAIQNGVFGLVFIGALAFPVLAAVLLARAGHRSAAGWTAAAAGLYLVVLLLTVTVSVPLNNRLAAAGLTDPAQARQAFAGVWVRINHLRTVLTTLALGCLAPALVRGAAWMAG</sequence>
<feature type="transmembrane region" description="Helical" evidence="1">
    <location>
        <begin position="147"/>
        <end position="168"/>
    </location>
</feature>
<comment type="caution">
    <text evidence="2">The sequence shown here is derived from an EMBL/GenBank/DDBJ whole genome shotgun (WGS) entry which is preliminary data.</text>
</comment>
<keyword evidence="1" id="KW-0812">Transmembrane</keyword>
<reference evidence="2 3" key="1">
    <citation type="submission" date="2021-01" db="EMBL/GenBank/DDBJ databases">
        <title>Whole genome shotgun sequence of Actinoplanes palleronii NBRC 14916.</title>
        <authorList>
            <person name="Komaki H."/>
            <person name="Tamura T."/>
        </authorList>
    </citation>
    <scope>NUCLEOTIDE SEQUENCE [LARGE SCALE GENOMIC DNA]</scope>
    <source>
        <strain evidence="2 3">NBRC 14916</strain>
    </source>
</reference>
<keyword evidence="1" id="KW-0472">Membrane</keyword>
<name>A0ABQ4BHF5_9ACTN</name>
<feature type="transmembrane region" description="Helical" evidence="1">
    <location>
        <begin position="12"/>
        <end position="37"/>
    </location>
</feature>
<keyword evidence="1" id="KW-1133">Transmembrane helix</keyword>
<evidence type="ECO:0000313" key="3">
    <source>
        <dbReference type="Proteomes" id="UP000624709"/>
    </source>
</evidence>
<accession>A0ABQ4BHF5</accession>
<dbReference type="Pfam" id="PF08592">
    <property type="entry name" value="Anthrone_oxy"/>
    <property type="match status" value="1"/>
</dbReference>
<evidence type="ECO:0000313" key="2">
    <source>
        <dbReference type="EMBL" id="GIE70050.1"/>
    </source>
</evidence>
<feature type="transmembrane region" description="Helical" evidence="1">
    <location>
        <begin position="57"/>
        <end position="83"/>
    </location>
</feature>
<protein>
    <recommendedName>
        <fullName evidence="4">DUF1772 domain-containing protein</fullName>
    </recommendedName>
</protein>
<feature type="transmembrane region" description="Helical" evidence="1">
    <location>
        <begin position="90"/>
        <end position="109"/>
    </location>
</feature>
<proteinExistence type="predicted"/>
<dbReference type="InterPro" id="IPR013901">
    <property type="entry name" value="Anthrone_oxy"/>
</dbReference>
<keyword evidence="3" id="KW-1185">Reference proteome</keyword>